<protein>
    <recommendedName>
        <fullName evidence="3">Phosphate-selective porin O and P</fullName>
    </recommendedName>
</protein>
<dbReference type="Gene3D" id="2.40.160.10">
    <property type="entry name" value="Porin"/>
    <property type="match status" value="1"/>
</dbReference>
<accession>A0A1H7JRW1</accession>
<proteinExistence type="predicted"/>
<evidence type="ECO:0000313" key="1">
    <source>
        <dbReference type="EMBL" id="SEK77134.1"/>
    </source>
</evidence>
<dbReference type="EMBL" id="FNZR01000002">
    <property type="protein sequence ID" value="SEK77134.1"/>
    <property type="molecule type" value="Genomic_DNA"/>
</dbReference>
<reference evidence="2" key="1">
    <citation type="submission" date="2016-10" db="EMBL/GenBank/DDBJ databases">
        <authorList>
            <person name="Varghese N."/>
            <person name="Submissions S."/>
        </authorList>
    </citation>
    <scope>NUCLEOTIDE SEQUENCE [LARGE SCALE GENOMIC DNA]</scope>
    <source>
        <strain evidence="2">Jip14</strain>
    </source>
</reference>
<dbReference type="InterPro" id="IPR023614">
    <property type="entry name" value="Porin_dom_sf"/>
</dbReference>
<evidence type="ECO:0000313" key="2">
    <source>
        <dbReference type="Proteomes" id="UP000198916"/>
    </source>
</evidence>
<dbReference type="Proteomes" id="UP000198916">
    <property type="component" value="Unassembled WGS sequence"/>
</dbReference>
<name>A0A1H7JRW1_9SPHI</name>
<organism evidence="1 2">
    <name type="scientific">Parapedobacter koreensis</name>
    <dbReference type="NCBI Taxonomy" id="332977"/>
    <lineage>
        <taxon>Bacteria</taxon>
        <taxon>Pseudomonadati</taxon>
        <taxon>Bacteroidota</taxon>
        <taxon>Sphingobacteriia</taxon>
        <taxon>Sphingobacteriales</taxon>
        <taxon>Sphingobacteriaceae</taxon>
        <taxon>Parapedobacter</taxon>
    </lineage>
</organism>
<keyword evidence="2" id="KW-1185">Reference proteome</keyword>
<dbReference type="SUPFAM" id="SSF56935">
    <property type="entry name" value="Porins"/>
    <property type="match status" value="1"/>
</dbReference>
<evidence type="ECO:0008006" key="3">
    <source>
        <dbReference type="Google" id="ProtNLM"/>
    </source>
</evidence>
<gene>
    <name evidence="1" type="ORF">SAMN05421740_102650</name>
</gene>
<dbReference type="AlphaFoldDB" id="A0A1H7JRW1"/>
<sequence>MPVYVPYMEKRVFAILICTYILSICTLNAQVLTSEDSLASGLIERHQTTVLSGYGEAKYGLDTKRQSAEARLMRVVLFVGHKFSNNISLFTELELENALVAGANNDEGGGKGLGGISMEQAFLKFNFNPSLYLVAGLFIPRIGFLNENHLPTTFNGVDRPYLEQQIIPSVWREVGVGLYGQVRDVPGLNYSLALTNGLNSGNFSSSTGIGGGKQLGQATDGINLAVSGSLLYYFHNFRIQASAYLGGSTALEKRVADSLLLDGGAFGNPVSLGEMNVSYNHGPVNIRAIATYIHVAHASEINRAFANNTAEELYGAYGEVAYDLFYRYYKGEKMLAVFGRYEWMDLSAKVPSNGIDNPANRKQYLIGGLTYKPVRGVAVKADYVRRITGEFNPALIVTPFPQRVPYFKDNGFVNVGVAYNF</sequence>
<dbReference type="STRING" id="332977.SAMN05421740_102650"/>